<evidence type="ECO:0000313" key="1">
    <source>
        <dbReference type="EMBL" id="NYE74594.1"/>
    </source>
</evidence>
<protein>
    <submittedName>
        <fullName evidence="1">Uncharacterized protein</fullName>
    </submittedName>
</protein>
<keyword evidence="2" id="KW-1185">Reference proteome</keyword>
<dbReference type="EMBL" id="JACCBU010000001">
    <property type="protein sequence ID" value="NYE74594.1"/>
    <property type="molecule type" value="Genomic_DNA"/>
</dbReference>
<dbReference type="AlphaFoldDB" id="A0A7Y9LC86"/>
<organism evidence="1 2">
    <name type="scientific">Microlunatus parietis</name>
    <dbReference type="NCBI Taxonomy" id="682979"/>
    <lineage>
        <taxon>Bacteria</taxon>
        <taxon>Bacillati</taxon>
        <taxon>Actinomycetota</taxon>
        <taxon>Actinomycetes</taxon>
        <taxon>Propionibacteriales</taxon>
        <taxon>Propionibacteriaceae</taxon>
        <taxon>Microlunatus</taxon>
    </lineage>
</organism>
<dbReference type="Proteomes" id="UP000569914">
    <property type="component" value="Unassembled WGS sequence"/>
</dbReference>
<gene>
    <name evidence="1" type="ORF">BKA15_005923</name>
</gene>
<comment type="caution">
    <text evidence="1">The sequence shown here is derived from an EMBL/GenBank/DDBJ whole genome shotgun (WGS) entry which is preliminary data.</text>
</comment>
<accession>A0A7Y9LC86</accession>
<dbReference type="RefSeq" id="WP_179757018.1">
    <property type="nucleotide sequence ID" value="NZ_JACCBU010000001.1"/>
</dbReference>
<proteinExistence type="predicted"/>
<name>A0A7Y9LC86_9ACTN</name>
<evidence type="ECO:0000313" key="2">
    <source>
        <dbReference type="Proteomes" id="UP000569914"/>
    </source>
</evidence>
<sequence length="724" mass="78724">MTDRRRTMIDSLTAWAAAADRYWVEPGGDGTVGWYGTGYDNWGVQTNQKYLGAVGALAALTDDDGLARRALAALRFSVRSHRSGGGTCADGKPWGHTWISPLGIERMMYGIDLLADRVDPELATGLDRLLVSEAEWIRTAFHRDRARGVVGGLWNVSGRNAPESNLWAGALLWRTAQRVADHPQREVWQELARTFMINGVSVPADRSDPTVVDGRPVRERFRGANFFNSYALDHHGYLNVGYMIICVSNAAILHFDLKRRGEPAPEALHRHQADLWRVVRPLIAPDGRLLRIGGDSRVRYAYCQEYLLPSLCYAADQLGDPEAIGLLDAQLDLIVREQRGNADGSFYGTRLTELANASPYYVTRLESDRACALGAALVYLDQLEDSGTALRQAQGTVGPWSWIDHDHQAVAVRDEHRLASYSWRAFSRTQGLCVPLADGSLAEWDLNLAPEIRVLGDQGDGPGRLSRTVTRSRVTELDGGFVTSGTVVEGVRLAIPEGWSGSDGARTMIAIAALPDGHTMIGIHRTVTADWWVGIGSVKGLHLNVPNDVLNGSRRRYVHAGGTLELEPGPDERISLGRWVAVDDVLGAVGLWGSGELIMDRSARRRGGPQHSLFVDELCFPHRAGPEQVPPGTVLVEHAFAVLAGCDAATTARFAETNPAGPDDVTGDLAGATVTALDGRRYRLLLNFAGTPVRPDLPAEAVDLTAPAGERSELGPGEAALYRL</sequence>
<reference evidence="1 2" key="1">
    <citation type="submission" date="2020-07" db="EMBL/GenBank/DDBJ databases">
        <title>Sequencing the genomes of 1000 actinobacteria strains.</title>
        <authorList>
            <person name="Klenk H.-P."/>
        </authorList>
    </citation>
    <scope>NUCLEOTIDE SEQUENCE [LARGE SCALE GENOMIC DNA]</scope>
    <source>
        <strain evidence="1 2">DSM 22083</strain>
    </source>
</reference>